<dbReference type="PANTHER" id="PTHR31621">
    <property type="entry name" value="PROTEIN DMP3"/>
    <property type="match status" value="1"/>
</dbReference>
<dbReference type="Proteomes" id="UP001210211">
    <property type="component" value="Unassembled WGS sequence"/>
</dbReference>
<feature type="region of interest" description="Disordered" evidence="6">
    <location>
        <begin position="1"/>
        <end position="44"/>
    </location>
</feature>
<dbReference type="GO" id="GO:0010256">
    <property type="term" value="P:endomembrane system organization"/>
    <property type="evidence" value="ECO:0007669"/>
    <property type="project" value="TreeGrafter"/>
</dbReference>
<dbReference type="Pfam" id="PF05078">
    <property type="entry name" value="DUF679"/>
    <property type="match status" value="1"/>
</dbReference>
<comment type="caution">
    <text evidence="8">The sequence shown here is derived from an EMBL/GenBank/DDBJ whole genome shotgun (WGS) entry which is preliminary data.</text>
</comment>
<dbReference type="EMBL" id="JAMRDG010000001">
    <property type="protein sequence ID" value="KAJ3704568.1"/>
    <property type="molecule type" value="Genomic_DNA"/>
</dbReference>
<dbReference type="GO" id="GO:0016020">
    <property type="term" value="C:membrane"/>
    <property type="evidence" value="ECO:0007669"/>
    <property type="project" value="UniProtKB-SubCell"/>
</dbReference>
<evidence type="ECO:0000256" key="2">
    <source>
        <dbReference type="ARBA" id="ARBA00008707"/>
    </source>
</evidence>
<evidence type="ECO:0000313" key="8">
    <source>
        <dbReference type="EMBL" id="KAJ3704568.1"/>
    </source>
</evidence>
<evidence type="ECO:0000256" key="6">
    <source>
        <dbReference type="SAM" id="MobiDB-lite"/>
    </source>
</evidence>
<comment type="subcellular location">
    <subcellularLocation>
        <location evidence="1">Membrane</location>
        <topology evidence="1">Multi-pass membrane protein</topology>
    </subcellularLocation>
</comment>
<dbReference type="PANTHER" id="PTHR31621:SF5">
    <property type="entry name" value="PROTEIN DMP10"/>
    <property type="match status" value="1"/>
</dbReference>
<dbReference type="GO" id="GO:0005737">
    <property type="term" value="C:cytoplasm"/>
    <property type="evidence" value="ECO:0007669"/>
    <property type="project" value="UniProtKB-ARBA"/>
</dbReference>
<comment type="similarity">
    <text evidence="2">Belongs to the plant DMP1 protein family.</text>
</comment>
<evidence type="ECO:0000256" key="5">
    <source>
        <dbReference type="ARBA" id="ARBA00023136"/>
    </source>
</evidence>
<keyword evidence="9" id="KW-1185">Reference proteome</keyword>
<feature type="transmembrane region" description="Helical" evidence="7">
    <location>
        <begin position="196"/>
        <end position="215"/>
    </location>
</feature>
<name>A0AAD5ZV69_9POAL</name>
<accession>A0AAD5ZV69</accession>
<gene>
    <name evidence="8" type="ORF">LUZ61_008273</name>
</gene>
<sequence>MASSSTIIQMPHDSDLREVERTPASTQSPTPTPSRPKGALMSPMQTQTPTVVDKTLASIASLIKLLPTGTVLAFQALSPSFTNQGKCYVSNKYLTALLLYFCVLSCVFFAFTDSLVGSDGKVYYGIATVKGFFVFNFEGDDEDRPVIFSNLDKYRIRFIDYIHAFFTVLVFLAVSFSDVSIQDCFFPDAGNDTRELLINLPLGTGFLASIVFVVFPTTRKGLGYTMPSASKTAL</sequence>
<protein>
    <submittedName>
        <fullName evidence="8">Uncharacterized protein</fullName>
    </submittedName>
</protein>
<evidence type="ECO:0000256" key="3">
    <source>
        <dbReference type="ARBA" id="ARBA00022692"/>
    </source>
</evidence>
<organism evidence="8 9">
    <name type="scientific">Rhynchospora tenuis</name>
    <dbReference type="NCBI Taxonomy" id="198213"/>
    <lineage>
        <taxon>Eukaryota</taxon>
        <taxon>Viridiplantae</taxon>
        <taxon>Streptophyta</taxon>
        <taxon>Embryophyta</taxon>
        <taxon>Tracheophyta</taxon>
        <taxon>Spermatophyta</taxon>
        <taxon>Magnoliopsida</taxon>
        <taxon>Liliopsida</taxon>
        <taxon>Poales</taxon>
        <taxon>Cyperaceae</taxon>
        <taxon>Cyperoideae</taxon>
        <taxon>Rhynchosporeae</taxon>
        <taxon>Rhynchospora</taxon>
    </lineage>
</organism>
<feature type="transmembrane region" description="Helical" evidence="7">
    <location>
        <begin position="122"/>
        <end position="137"/>
    </location>
</feature>
<proteinExistence type="inferred from homology"/>
<feature type="compositionally biased region" description="Basic and acidic residues" evidence="6">
    <location>
        <begin position="12"/>
        <end position="21"/>
    </location>
</feature>
<dbReference type="AlphaFoldDB" id="A0AAD5ZV69"/>
<evidence type="ECO:0000256" key="7">
    <source>
        <dbReference type="SAM" id="Phobius"/>
    </source>
</evidence>
<keyword evidence="4 7" id="KW-1133">Transmembrane helix</keyword>
<evidence type="ECO:0000256" key="1">
    <source>
        <dbReference type="ARBA" id="ARBA00004141"/>
    </source>
</evidence>
<evidence type="ECO:0000256" key="4">
    <source>
        <dbReference type="ARBA" id="ARBA00022989"/>
    </source>
</evidence>
<evidence type="ECO:0000313" key="9">
    <source>
        <dbReference type="Proteomes" id="UP001210211"/>
    </source>
</evidence>
<dbReference type="InterPro" id="IPR007770">
    <property type="entry name" value="DMP"/>
</dbReference>
<feature type="transmembrane region" description="Helical" evidence="7">
    <location>
        <begin position="158"/>
        <end position="176"/>
    </location>
</feature>
<keyword evidence="3 7" id="KW-0812">Transmembrane</keyword>
<reference evidence="8 9" key="1">
    <citation type="journal article" date="2022" name="Cell">
        <title>Repeat-based holocentromeres influence genome architecture and karyotype evolution.</title>
        <authorList>
            <person name="Hofstatter P.G."/>
            <person name="Thangavel G."/>
            <person name="Lux T."/>
            <person name="Neumann P."/>
            <person name="Vondrak T."/>
            <person name="Novak P."/>
            <person name="Zhang M."/>
            <person name="Costa L."/>
            <person name="Castellani M."/>
            <person name="Scott A."/>
            <person name="Toegelov H."/>
            <person name="Fuchs J."/>
            <person name="Mata-Sucre Y."/>
            <person name="Dias Y."/>
            <person name="Vanzela A.L.L."/>
            <person name="Huettel B."/>
            <person name="Almeida C.C.S."/>
            <person name="Simkova H."/>
            <person name="Souza G."/>
            <person name="Pedrosa-Harand A."/>
            <person name="Macas J."/>
            <person name="Mayer K.F.X."/>
            <person name="Houben A."/>
            <person name="Marques A."/>
        </authorList>
    </citation>
    <scope>NUCLEOTIDE SEQUENCE [LARGE SCALE GENOMIC DNA]</scope>
    <source>
        <strain evidence="8">RhyTen1mFocal</strain>
    </source>
</reference>
<keyword evidence="5 7" id="KW-0472">Membrane</keyword>
<feature type="transmembrane region" description="Helical" evidence="7">
    <location>
        <begin position="93"/>
        <end position="110"/>
    </location>
</feature>